<feature type="compositionally biased region" description="Basic residues" evidence="1">
    <location>
        <begin position="1"/>
        <end position="22"/>
    </location>
</feature>
<feature type="compositionally biased region" description="Low complexity" evidence="1">
    <location>
        <begin position="23"/>
        <end position="34"/>
    </location>
</feature>
<evidence type="ECO:0000313" key="3">
    <source>
        <dbReference type="Proteomes" id="UP001165080"/>
    </source>
</evidence>
<proteinExistence type="predicted"/>
<keyword evidence="3" id="KW-1185">Reference proteome</keyword>
<protein>
    <submittedName>
        <fullName evidence="2">Uncharacterized protein</fullName>
    </submittedName>
</protein>
<name>A0A9W6C1R4_9CHLO</name>
<evidence type="ECO:0000313" key="2">
    <source>
        <dbReference type="EMBL" id="GLC61897.1"/>
    </source>
</evidence>
<feature type="region of interest" description="Disordered" evidence="1">
    <location>
        <begin position="1"/>
        <end position="39"/>
    </location>
</feature>
<reference evidence="2 3" key="1">
    <citation type="journal article" date="2023" name="Commun. Biol.">
        <title>Reorganization of the ancestral sex-determining regions during the evolution of trioecy in Pleodorina starrii.</title>
        <authorList>
            <person name="Takahashi K."/>
            <person name="Suzuki S."/>
            <person name="Kawai-Toyooka H."/>
            <person name="Yamamoto K."/>
            <person name="Hamaji T."/>
            <person name="Ootsuki R."/>
            <person name="Yamaguchi H."/>
            <person name="Kawachi M."/>
            <person name="Higashiyama T."/>
            <person name="Nozaki H."/>
        </authorList>
    </citation>
    <scope>NUCLEOTIDE SEQUENCE [LARGE SCALE GENOMIC DNA]</scope>
    <source>
        <strain evidence="2 3">NIES-4479</strain>
    </source>
</reference>
<dbReference type="EMBL" id="BRXU01000054">
    <property type="protein sequence ID" value="GLC61897.1"/>
    <property type="molecule type" value="Genomic_DNA"/>
</dbReference>
<dbReference type="Proteomes" id="UP001165080">
    <property type="component" value="Unassembled WGS sequence"/>
</dbReference>
<evidence type="ECO:0000256" key="1">
    <source>
        <dbReference type="SAM" id="MobiDB-lite"/>
    </source>
</evidence>
<accession>A0A9W6C1R4</accession>
<organism evidence="2 3">
    <name type="scientific">Pleodorina starrii</name>
    <dbReference type="NCBI Taxonomy" id="330485"/>
    <lineage>
        <taxon>Eukaryota</taxon>
        <taxon>Viridiplantae</taxon>
        <taxon>Chlorophyta</taxon>
        <taxon>core chlorophytes</taxon>
        <taxon>Chlorophyceae</taxon>
        <taxon>CS clade</taxon>
        <taxon>Chlamydomonadales</taxon>
        <taxon>Volvocaceae</taxon>
        <taxon>Pleodorina</taxon>
    </lineage>
</organism>
<gene>
    <name evidence="2" type="primary">PLEST004745</name>
    <name evidence="2" type="ORF">PLESTB_001815800</name>
</gene>
<dbReference type="AlphaFoldDB" id="A0A9W6C1R4"/>
<comment type="caution">
    <text evidence="2">The sequence shown here is derived from an EMBL/GenBank/DDBJ whole genome shotgun (WGS) entry which is preliminary data.</text>
</comment>
<sequence>MALKKTVNHHKKKHGGKHHRRSSSSGGHRSSDGGAPPPLRLVECLSPCIAADFDETPAATAEDIAMMTAEPDAEQQSAQESGFAPPGLTELVITQAKKAFADGTAWLTAGYAGGFELYNFAH</sequence>